<feature type="compositionally biased region" description="Basic and acidic residues" evidence="7">
    <location>
        <begin position="71"/>
        <end position="81"/>
    </location>
</feature>
<sequence>MDHRSGLNLEYNFGSDHRRESLRSKYRPFSHFDNMSEGISQNLDSPTPDRAVDSRRGSVLENLVGYQSRRRISEREKRELESEPLSPISSTKKKRKKIPITANLFGTRYEVVRHMAQRAGLTIQKEDDSSCYLIWSDSFVASDVITSLKDYQKINHFPGMGEICRKDCLARNMRRASRYLENDYNFVPKTWILPSEYSELQSYYKDLKRRSKKKTFILKPSNGAMGNGFGFSFKFSRIQVSLFRIPFRIILYRNAEKIAQSEQTVVQEYLEKPLLLEGFKCDMRIYVLMTSCDPLKLFLFDDGLIRMSTEKYTPPNEGNIEKLFMHLTNYSVNKHSENYEKSGKIDTGSKRTLQYFREYIRKRDIDDKLLWRHIIDLIIKTMIVAHPHVLHAYRMCRPGVSTGKDSVCFEILGFDIMLDKKLKPWLLEINRSPSFGTDEQLDYDIKSTLLYDTFKLLNIRASDKRRNMAEQKAQAQKRLFQGRVKKELDITDIQKKKISLSKKKDELKDLLQKVKKDAARDYYETQNCGGFQKIFPPPDRHARERYAKLMSEVHKISMEGLGKASGAFSQEILRTYNNPLKEEDILDLLAQCEADEKLTDKNLSKNKFSHDLRHSRGFPGFKKSTEEFDEDSDDDYDHDDPDGGEDCESDNMEEPFAFRNGTRRSRSECSTQRRKLSRPSSKTHKIGRTTSEERFGCQAKQEEENLKRTLSALNDMRIKFPGKTDEEAEFILDKMNENWKFHKPRIASYWLVKLDSIKRRKVLDIVRSNVKALLVKVWKSADIENIRINRIFSRVFNRLLWSHGQGLWNCFQAASQSWETIFSKSSDVITPIEMLCCRRVVQLCRDCLLIVYQFASESKTASKNSPSPDPVSK</sequence>
<keyword evidence="6" id="KW-0175">Coiled coil</keyword>
<evidence type="ECO:0000256" key="6">
    <source>
        <dbReference type="SAM" id="Coils"/>
    </source>
</evidence>
<evidence type="ECO:0000313" key="8">
    <source>
        <dbReference type="EMBL" id="CAD5111782.1"/>
    </source>
</evidence>
<dbReference type="InterPro" id="IPR004344">
    <property type="entry name" value="TTL/TTLL_fam"/>
</dbReference>
<comment type="caution">
    <text evidence="8">The sequence shown here is derived from an EMBL/GenBank/DDBJ whole genome shotgun (WGS) entry which is preliminary data.</text>
</comment>
<dbReference type="Proteomes" id="UP000549394">
    <property type="component" value="Unassembled WGS sequence"/>
</dbReference>
<name>A0A7I8V7Y4_9ANNE</name>
<evidence type="ECO:0000256" key="7">
    <source>
        <dbReference type="SAM" id="MobiDB-lite"/>
    </source>
</evidence>
<feature type="compositionally biased region" description="Acidic residues" evidence="7">
    <location>
        <begin position="627"/>
        <end position="653"/>
    </location>
</feature>
<dbReference type="GO" id="GO:0036064">
    <property type="term" value="C:ciliary basal body"/>
    <property type="evidence" value="ECO:0007669"/>
    <property type="project" value="TreeGrafter"/>
</dbReference>
<dbReference type="EMBL" id="CAJFCJ010000002">
    <property type="protein sequence ID" value="CAD5111782.1"/>
    <property type="molecule type" value="Genomic_DNA"/>
</dbReference>
<dbReference type="GO" id="GO:0070740">
    <property type="term" value="F:tubulin-glutamic acid ligase activity"/>
    <property type="evidence" value="ECO:0007669"/>
    <property type="project" value="TreeGrafter"/>
</dbReference>
<dbReference type="FunFam" id="3.30.470.20:FF:000009">
    <property type="entry name" value="tubulin polyglutamylase TTLL5 isoform X1"/>
    <property type="match status" value="1"/>
</dbReference>
<dbReference type="GO" id="GO:0000226">
    <property type="term" value="P:microtubule cytoskeleton organization"/>
    <property type="evidence" value="ECO:0007669"/>
    <property type="project" value="TreeGrafter"/>
</dbReference>
<protein>
    <submittedName>
        <fullName evidence="8">DgyrCDS1057</fullName>
    </submittedName>
</protein>
<keyword evidence="2" id="KW-0436">Ligase</keyword>
<feature type="coiled-coil region" evidence="6">
    <location>
        <begin position="458"/>
        <end position="520"/>
    </location>
</feature>
<dbReference type="OrthoDB" id="202825at2759"/>
<dbReference type="GO" id="GO:0005874">
    <property type="term" value="C:microtubule"/>
    <property type="evidence" value="ECO:0007669"/>
    <property type="project" value="UniProtKB-KW"/>
</dbReference>
<evidence type="ECO:0000313" key="9">
    <source>
        <dbReference type="Proteomes" id="UP000549394"/>
    </source>
</evidence>
<dbReference type="PROSITE" id="PS51221">
    <property type="entry name" value="TTL"/>
    <property type="match status" value="1"/>
</dbReference>
<dbReference type="Gene3D" id="3.30.470.20">
    <property type="entry name" value="ATP-grasp fold, B domain"/>
    <property type="match status" value="1"/>
</dbReference>
<evidence type="ECO:0000256" key="1">
    <source>
        <dbReference type="ARBA" id="ARBA00006820"/>
    </source>
</evidence>
<reference evidence="8 9" key="1">
    <citation type="submission" date="2020-08" db="EMBL/GenBank/DDBJ databases">
        <authorList>
            <person name="Hejnol A."/>
        </authorList>
    </citation>
    <scope>NUCLEOTIDE SEQUENCE [LARGE SCALE GENOMIC DNA]</scope>
</reference>
<dbReference type="AlphaFoldDB" id="A0A7I8V7Y4"/>
<evidence type="ECO:0000256" key="5">
    <source>
        <dbReference type="ARBA" id="ARBA00022840"/>
    </source>
</evidence>
<organism evidence="8 9">
    <name type="scientific">Dimorphilus gyrociliatus</name>
    <dbReference type="NCBI Taxonomy" id="2664684"/>
    <lineage>
        <taxon>Eukaryota</taxon>
        <taxon>Metazoa</taxon>
        <taxon>Spiralia</taxon>
        <taxon>Lophotrochozoa</taxon>
        <taxon>Annelida</taxon>
        <taxon>Polychaeta</taxon>
        <taxon>Polychaeta incertae sedis</taxon>
        <taxon>Dinophilidae</taxon>
        <taxon>Dimorphilus</taxon>
    </lineage>
</organism>
<evidence type="ECO:0000256" key="4">
    <source>
        <dbReference type="ARBA" id="ARBA00022741"/>
    </source>
</evidence>
<dbReference type="PANTHER" id="PTHR12241">
    <property type="entry name" value="TUBULIN POLYGLUTAMYLASE"/>
    <property type="match status" value="1"/>
</dbReference>
<proteinExistence type="inferred from homology"/>
<dbReference type="Pfam" id="PF03133">
    <property type="entry name" value="TTL"/>
    <property type="match status" value="1"/>
</dbReference>
<feature type="region of interest" description="Disordered" evidence="7">
    <location>
        <begin position="71"/>
        <end position="94"/>
    </location>
</feature>
<feature type="compositionally biased region" description="Basic residues" evidence="7">
    <location>
        <begin position="672"/>
        <end position="687"/>
    </location>
</feature>
<dbReference type="GO" id="GO:0015631">
    <property type="term" value="F:tubulin binding"/>
    <property type="evidence" value="ECO:0007669"/>
    <property type="project" value="TreeGrafter"/>
</dbReference>
<comment type="similarity">
    <text evidence="1">Belongs to the tubulin--tyrosine ligase family.</text>
</comment>
<accession>A0A7I8V7Y4</accession>
<keyword evidence="3" id="KW-0493">Microtubule</keyword>
<keyword evidence="4" id="KW-0547">Nucleotide-binding</keyword>
<dbReference type="SUPFAM" id="SSF56059">
    <property type="entry name" value="Glutathione synthetase ATP-binding domain-like"/>
    <property type="match status" value="1"/>
</dbReference>
<keyword evidence="5" id="KW-0067">ATP-binding</keyword>
<gene>
    <name evidence="8" type="ORF">DGYR_LOCUS1018</name>
</gene>
<evidence type="ECO:0000256" key="3">
    <source>
        <dbReference type="ARBA" id="ARBA00022701"/>
    </source>
</evidence>
<dbReference type="PANTHER" id="PTHR12241:SF147">
    <property type="entry name" value="TUBULIN POLYGLUTAMYLASE TTLL7"/>
    <property type="match status" value="1"/>
</dbReference>
<dbReference type="GO" id="GO:0005524">
    <property type="term" value="F:ATP binding"/>
    <property type="evidence" value="ECO:0007669"/>
    <property type="project" value="UniProtKB-KW"/>
</dbReference>
<feature type="region of interest" description="Disordered" evidence="7">
    <location>
        <begin position="614"/>
        <end position="695"/>
    </location>
</feature>
<keyword evidence="9" id="KW-1185">Reference proteome</keyword>
<evidence type="ECO:0000256" key="2">
    <source>
        <dbReference type="ARBA" id="ARBA00022598"/>
    </source>
</evidence>